<accession>A0A1G8L9J2</accession>
<dbReference type="InterPro" id="IPR050640">
    <property type="entry name" value="Bact_2-comp_sensor_kinase"/>
</dbReference>
<keyword evidence="3" id="KW-0418">Kinase</keyword>
<dbReference type="Proteomes" id="UP000198869">
    <property type="component" value="Unassembled WGS sequence"/>
</dbReference>
<evidence type="ECO:0000256" key="1">
    <source>
        <dbReference type="SAM" id="Phobius"/>
    </source>
</evidence>
<feature type="domain" description="Signal transduction histidine kinase internal region" evidence="2">
    <location>
        <begin position="141"/>
        <end position="216"/>
    </location>
</feature>
<feature type="transmembrane region" description="Helical" evidence="1">
    <location>
        <begin position="40"/>
        <end position="60"/>
    </location>
</feature>
<keyword evidence="1" id="KW-0472">Membrane</keyword>
<dbReference type="AlphaFoldDB" id="A0A1G8L9J2"/>
<reference evidence="4" key="1">
    <citation type="submission" date="2016-10" db="EMBL/GenBank/DDBJ databases">
        <authorList>
            <person name="Varghese N."/>
            <person name="Submissions S."/>
        </authorList>
    </citation>
    <scope>NUCLEOTIDE SEQUENCE [LARGE SCALE GENOMIC DNA]</scope>
    <source>
        <strain evidence="4">DSM 17071</strain>
    </source>
</reference>
<evidence type="ECO:0000259" key="2">
    <source>
        <dbReference type="Pfam" id="PF06580"/>
    </source>
</evidence>
<keyword evidence="1" id="KW-0812">Transmembrane</keyword>
<proteinExistence type="predicted"/>
<dbReference type="OrthoDB" id="9809908at2"/>
<organism evidence="3 4">
    <name type="scientific">Chryseobacterium taeanense</name>
    <dbReference type="NCBI Taxonomy" id="311334"/>
    <lineage>
        <taxon>Bacteria</taxon>
        <taxon>Pseudomonadati</taxon>
        <taxon>Bacteroidota</taxon>
        <taxon>Flavobacteriia</taxon>
        <taxon>Flavobacteriales</taxon>
        <taxon>Weeksellaceae</taxon>
        <taxon>Chryseobacterium group</taxon>
        <taxon>Chryseobacterium</taxon>
    </lineage>
</organism>
<dbReference type="STRING" id="311334.SAMN05421846_10928"/>
<keyword evidence="1" id="KW-1133">Transmembrane helix</keyword>
<evidence type="ECO:0000313" key="4">
    <source>
        <dbReference type="Proteomes" id="UP000198869"/>
    </source>
</evidence>
<name>A0A1G8L9J2_9FLAO</name>
<sequence>MKKRIHIILPIALAIILPGLNFFSISETSGIQPDGFAEKWLYASIVLYVLWYILQAVSNIKTKYKNLVITAVVASFVFIVYVLFALLIFKIPNAIKWVFIVKLFFAAVLFFIIQFALKANESISKLQLEKEQILIENYKVQLQELRTKVDPHFLFNSFNTLRTMIRNQHPSSEQFVMSLSNFYRLTLSLNKTSTTSLKDEIDVLKSYFFLMQTRNEGAIKVSINIDENLLQKQIPTLSLQIIAENCFKHNRISSSKPLEINIYTENHYILIRNNRLPKLTVGKVSGFGLENIAQRYALLKISDGIVSTSDDDIFEVKLKLI</sequence>
<protein>
    <submittedName>
        <fullName evidence="3">Histidine kinase</fullName>
    </submittedName>
</protein>
<dbReference type="Pfam" id="PF06580">
    <property type="entry name" value="His_kinase"/>
    <property type="match status" value="1"/>
</dbReference>
<feature type="transmembrane region" description="Helical" evidence="1">
    <location>
        <begin position="67"/>
        <end position="89"/>
    </location>
</feature>
<gene>
    <name evidence="3" type="ORF">SAMN05421846_10928</name>
</gene>
<dbReference type="RefSeq" id="WP_089859400.1">
    <property type="nucleotide sequence ID" value="NZ_FNDW01000009.1"/>
</dbReference>
<dbReference type="PANTHER" id="PTHR34220:SF7">
    <property type="entry name" value="SENSOR HISTIDINE KINASE YPDA"/>
    <property type="match status" value="1"/>
</dbReference>
<feature type="transmembrane region" description="Helical" evidence="1">
    <location>
        <begin position="95"/>
        <end position="117"/>
    </location>
</feature>
<keyword evidence="3" id="KW-0808">Transferase</keyword>
<dbReference type="GO" id="GO:0000155">
    <property type="term" value="F:phosphorelay sensor kinase activity"/>
    <property type="evidence" value="ECO:0007669"/>
    <property type="project" value="InterPro"/>
</dbReference>
<dbReference type="EMBL" id="FNDW01000009">
    <property type="protein sequence ID" value="SDI52414.1"/>
    <property type="molecule type" value="Genomic_DNA"/>
</dbReference>
<dbReference type="GO" id="GO:0016020">
    <property type="term" value="C:membrane"/>
    <property type="evidence" value="ECO:0007669"/>
    <property type="project" value="InterPro"/>
</dbReference>
<evidence type="ECO:0000313" key="3">
    <source>
        <dbReference type="EMBL" id="SDI52414.1"/>
    </source>
</evidence>
<dbReference type="InterPro" id="IPR010559">
    <property type="entry name" value="Sig_transdc_His_kin_internal"/>
</dbReference>
<dbReference type="PANTHER" id="PTHR34220">
    <property type="entry name" value="SENSOR HISTIDINE KINASE YPDA"/>
    <property type="match status" value="1"/>
</dbReference>
<keyword evidence="4" id="KW-1185">Reference proteome</keyword>